<accession>A0A1L7AMA4</accession>
<dbReference type="EMBL" id="CP015584">
    <property type="protein sequence ID" value="APT59913.1"/>
    <property type="molecule type" value="Genomic_DNA"/>
</dbReference>
<dbReference type="PANTHER" id="PTHR12151:SF25">
    <property type="entry name" value="LINALOOL DEHYDRATASE_ISOMERASE DOMAIN-CONTAINING PROTEIN"/>
    <property type="match status" value="1"/>
</dbReference>
<sequence>MIGRRVLLGLLVAAPAWAQGVRLPPVVLVDQSGVRRDLGAVAAQRPLVLSFFFTGCTTICPPQTAAMQALQEELAGWPEPRPLLLSVSLDPFGDTPEAMRAYAGRFGLELGLDKGWLLLGGDPRTLLRVWRAFEQPESQPEDHAAQIWLGAPGGRDWRRVGALTPPDRLAAMLRQMAP</sequence>
<evidence type="ECO:0000256" key="4">
    <source>
        <dbReference type="SAM" id="SignalP"/>
    </source>
</evidence>
<feature type="binding site" evidence="2">
    <location>
        <position position="56"/>
    </location>
    <ligand>
        <name>Cu cation</name>
        <dbReference type="ChEBI" id="CHEBI:23378"/>
    </ligand>
</feature>
<feature type="disulfide bond" description="Redox-active" evidence="3">
    <location>
        <begin position="56"/>
        <end position="60"/>
    </location>
</feature>
<keyword evidence="4" id="KW-0732">Signal</keyword>
<keyword evidence="3" id="KW-1015">Disulfide bond</keyword>
<dbReference type="GO" id="GO:0046872">
    <property type="term" value="F:metal ion binding"/>
    <property type="evidence" value="ECO:0007669"/>
    <property type="project" value="UniProtKB-KW"/>
</dbReference>
<evidence type="ECO:0000256" key="3">
    <source>
        <dbReference type="PIRSR" id="PIRSR603782-2"/>
    </source>
</evidence>
<feature type="chain" id="PRO_5012566609" evidence="4">
    <location>
        <begin position="19"/>
        <end position="178"/>
    </location>
</feature>
<protein>
    <submittedName>
        <fullName evidence="5">Uncharacterized protein</fullName>
    </submittedName>
</protein>
<name>A0A1L7AMA4_9PROT</name>
<evidence type="ECO:0000256" key="1">
    <source>
        <dbReference type="ARBA" id="ARBA00010996"/>
    </source>
</evidence>
<dbReference type="InterPro" id="IPR036249">
    <property type="entry name" value="Thioredoxin-like_sf"/>
</dbReference>
<gene>
    <name evidence="5" type="ORF">RGI145_21680</name>
</gene>
<dbReference type="RefSeq" id="WP_075800624.1">
    <property type="nucleotide sequence ID" value="NZ_CP015584.1"/>
</dbReference>
<keyword evidence="2" id="KW-0186">Copper</keyword>
<evidence type="ECO:0000256" key="2">
    <source>
        <dbReference type="PIRSR" id="PIRSR603782-1"/>
    </source>
</evidence>
<keyword evidence="2" id="KW-0479">Metal-binding</keyword>
<feature type="binding site" evidence="2">
    <location>
        <position position="60"/>
    </location>
    <ligand>
        <name>Cu cation</name>
        <dbReference type="ChEBI" id="CHEBI:23378"/>
    </ligand>
</feature>
<dbReference type="InterPro" id="IPR003782">
    <property type="entry name" value="SCO1/SenC"/>
</dbReference>
<reference evidence="5 6" key="1">
    <citation type="submission" date="2016-05" db="EMBL/GenBank/DDBJ databases">
        <title>Complete Genome and Methylome Analysis of Psychrotrophic Bacterial Isolates from Antarctic Lake Untersee.</title>
        <authorList>
            <person name="Fomenkov A."/>
            <person name="Akimov V.N."/>
            <person name="Vasilyeva L.V."/>
            <person name="Andersen D."/>
            <person name="Vincze T."/>
            <person name="Roberts R.J."/>
        </authorList>
    </citation>
    <scope>NUCLEOTIDE SEQUENCE [LARGE SCALE GENOMIC DNA]</scope>
    <source>
        <strain evidence="5 6">U14-5</strain>
    </source>
</reference>
<dbReference type="KEGG" id="rgi:RGI145_21680"/>
<evidence type="ECO:0000313" key="6">
    <source>
        <dbReference type="Proteomes" id="UP000185494"/>
    </source>
</evidence>
<organism evidence="5 6">
    <name type="scientific">Roseomonas gilardii</name>
    <dbReference type="NCBI Taxonomy" id="257708"/>
    <lineage>
        <taxon>Bacteria</taxon>
        <taxon>Pseudomonadati</taxon>
        <taxon>Pseudomonadota</taxon>
        <taxon>Alphaproteobacteria</taxon>
        <taxon>Acetobacterales</taxon>
        <taxon>Roseomonadaceae</taxon>
        <taxon>Roseomonas</taxon>
    </lineage>
</organism>
<dbReference type="PANTHER" id="PTHR12151">
    <property type="entry name" value="ELECTRON TRANSPORT PROTIN SCO1/SENC FAMILY MEMBER"/>
    <property type="match status" value="1"/>
</dbReference>
<comment type="similarity">
    <text evidence="1">Belongs to the SCO1/2 family.</text>
</comment>
<dbReference type="Pfam" id="PF02630">
    <property type="entry name" value="SCO1-SenC"/>
    <property type="match status" value="1"/>
</dbReference>
<dbReference type="STRING" id="257708.RGI145_21680"/>
<dbReference type="Proteomes" id="UP000185494">
    <property type="component" value="Chromosome 2"/>
</dbReference>
<dbReference type="Gene3D" id="3.40.30.10">
    <property type="entry name" value="Glutaredoxin"/>
    <property type="match status" value="1"/>
</dbReference>
<feature type="signal peptide" evidence="4">
    <location>
        <begin position="1"/>
        <end position="18"/>
    </location>
</feature>
<proteinExistence type="inferred from homology"/>
<evidence type="ECO:0000313" key="5">
    <source>
        <dbReference type="EMBL" id="APT59913.1"/>
    </source>
</evidence>
<dbReference type="CDD" id="cd02968">
    <property type="entry name" value="SCO"/>
    <property type="match status" value="1"/>
</dbReference>
<dbReference type="AlphaFoldDB" id="A0A1L7AMA4"/>
<dbReference type="SUPFAM" id="SSF52833">
    <property type="entry name" value="Thioredoxin-like"/>
    <property type="match status" value="1"/>
</dbReference>